<reference evidence="3" key="1">
    <citation type="journal article" date="2023" name="Commun. Biol.">
        <title>Genome analysis of Parmales, the sister group of diatoms, reveals the evolutionary specialization of diatoms from phago-mixotrophs to photoautotrophs.</title>
        <authorList>
            <person name="Ban H."/>
            <person name="Sato S."/>
            <person name="Yoshikawa S."/>
            <person name="Yamada K."/>
            <person name="Nakamura Y."/>
            <person name="Ichinomiya M."/>
            <person name="Sato N."/>
            <person name="Blanc-Mathieu R."/>
            <person name="Endo H."/>
            <person name="Kuwata A."/>
            <person name="Ogata H."/>
        </authorList>
    </citation>
    <scope>NUCLEOTIDE SEQUENCE [LARGE SCALE GENOMIC DNA]</scope>
    <source>
        <strain evidence="3">NIES 3699</strain>
    </source>
</reference>
<organism evidence="2 3">
    <name type="scientific">Triparma verrucosa</name>
    <dbReference type="NCBI Taxonomy" id="1606542"/>
    <lineage>
        <taxon>Eukaryota</taxon>
        <taxon>Sar</taxon>
        <taxon>Stramenopiles</taxon>
        <taxon>Ochrophyta</taxon>
        <taxon>Bolidophyceae</taxon>
        <taxon>Parmales</taxon>
        <taxon>Triparmaceae</taxon>
        <taxon>Triparma</taxon>
    </lineage>
</organism>
<feature type="compositionally biased region" description="Low complexity" evidence="1">
    <location>
        <begin position="170"/>
        <end position="184"/>
    </location>
</feature>
<accession>A0A9W7EPM1</accession>
<gene>
    <name evidence="2" type="ORF">TrVE_jg1977</name>
</gene>
<feature type="compositionally biased region" description="Gly residues" evidence="1">
    <location>
        <begin position="502"/>
        <end position="520"/>
    </location>
</feature>
<evidence type="ECO:0000256" key="1">
    <source>
        <dbReference type="SAM" id="MobiDB-lite"/>
    </source>
</evidence>
<feature type="region of interest" description="Disordered" evidence="1">
    <location>
        <begin position="466"/>
        <end position="534"/>
    </location>
</feature>
<feature type="compositionally biased region" description="Polar residues" evidence="1">
    <location>
        <begin position="324"/>
        <end position="333"/>
    </location>
</feature>
<dbReference type="EMBL" id="BRXX01000065">
    <property type="protein sequence ID" value="GMH86883.1"/>
    <property type="molecule type" value="Genomic_DNA"/>
</dbReference>
<dbReference type="AlphaFoldDB" id="A0A9W7EPM1"/>
<feature type="compositionally biased region" description="Basic and acidic residues" evidence="1">
    <location>
        <begin position="193"/>
        <end position="219"/>
    </location>
</feature>
<feature type="region of interest" description="Disordered" evidence="1">
    <location>
        <begin position="147"/>
        <end position="246"/>
    </location>
</feature>
<evidence type="ECO:0000313" key="2">
    <source>
        <dbReference type="EMBL" id="GMH86883.1"/>
    </source>
</evidence>
<feature type="compositionally biased region" description="Low complexity" evidence="1">
    <location>
        <begin position="404"/>
        <end position="416"/>
    </location>
</feature>
<protein>
    <submittedName>
        <fullName evidence="2">Uncharacterized protein</fullName>
    </submittedName>
</protein>
<feature type="compositionally biased region" description="Low complexity" evidence="1">
    <location>
        <begin position="275"/>
        <end position="301"/>
    </location>
</feature>
<feature type="region of interest" description="Disordered" evidence="1">
    <location>
        <begin position="318"/>
        <end position="368"/>
    </location>
</feature>
<proteinExistence type="predicted"/>
<feature type="compositionally biased region" description="Gly residues" evidence="1">
    <location>
        <begin position="467"/>
        <end position="480"/>
    </location>
</feature>
<dbReference type="PROSITE" id="PS50330">
    <property type="entry name" value="UIM"/>
    <property type="match status" value="1"/>
</dbReference>
<sequence length="534" mass="57647">MASSPGFSPRSLHNSLSWGSKYPTYQVDYTAVNAGRRLALTKRRVRWRFGYPSLPSLEAGKTGTDCRGEEHEVSLVWSLTSGKKSVVFDNVEVHSSESRQSVFEFSWSRDNQHVYKIVANAAGGGERQYDLHVDGQSYFDMPKVYELGTPNAGPRSRGLVTSVNERPNFSPSAPSRSPPAVVRPKNASQEEADLQRAIRESLAESEQHINRQKSHSFDHHHQHQNPTVSTQGHERVARARSNSNPEFDLLTMGVAEMGVAAPPQDTGGQWDPFGQQTNTQTQMTQQTQQQQQQQHQQQYQQAFANQHNLQIVTSNPAQPVSVLSPHNGNAYETSGSSSSLSAPPLFQPPYQQQQQQQPSHISPQGSQVDKAMKTMVNLDDLNKGNPFDNVMGDGGIGNFRTGVPKPSLKQLASSPKKSPPPTPVMMQNSSINMSLSGDGFVGGNSFGGGITPSGSNVQGSYVNNVPSGGGGYPQQGGYGGQQSQQGQGRGRMPFNSPAGPGMQMGFGGGGGGGQGVGQGEGKFQQNYQQNYGGF</sequence>
<feature type="compositionally biased region" description="Polar residues" evidence="1">
    <location>
        <begin position="159"/>
        <end position="169"/>
    </location>
</feature>
<feature type="compositionally biased region" description="Low complexity" evidence="1">
    <location>
        <begin position="334"/>
        <end position="367"/>
    </location>
</feature>
<evidence type="ECO:0000313" key="3">
    <source>
        <dbReference type="Proteomes" id="UP001165160"/>
    </source>
</evidence>
<dbReference type="InterPro" id="IPR003903">
    <property type="entry name" value="UIM_dom"/>
</dbReference>
<feature type="region of interest" description="Disordered" evidence="1">
    <location>
        <begin position="259"/>
        <end position="301"/>
    </location>
</feature>
<feature type="region of interest" description="Disordered" evidence="1">
    <location>
        <begin position="392"/>
        <end position="423"/>
    </location>
</feature>
<comment type="caution">
    <text evidence="2">The sequence shown here is derived from an EMBL/GenBank/DDBJ whole genome shotgun (WGS) entry which is preliminary data.</text>
</comment>
<dbReference type="Proteomes" id="UP001165160">
    <property type="component" value="Unassembled WGS sequence"/>
</dbReference>
<name>A0A9W7EPM1_9STRA</name>
<keyword evidence="3" id="KW-1185">Reference proteome</keyword>